<dbReference type="EMBL" id="DXDU01000007">
    <property type="protein sequence ID" value="HIY25601.1"/>
    <property type="molecule type" value="Genomic_DNA"/>
</dbReference>
<feature type="transmembrane region" description="Helical" evidence="1">
    <location>
        <begin position="12"/>
        <end position="30"/>
    </location>
</feature>
<dbReference type="AlphaFoldDB" id="A0A9D2C017"/>
<evidence type="ECO:0000256" key="1">
    <source>
        <dbReference type="SAM" id="Phobius"/>
    </source>
</evidence>
<comment type="caution">
    <text evidence="2">The sequence shown here is derived from an EMBL/GenBank/DDBJ whole genome shotgun (WGS) entry which is preliminary data.</text>
</comment>
<evidence type="ECO:0000313" key="3">
    <source>
        <dbReference type="Proteomes" id="UP000823915"/>
    </source>
</evidence>
<protein>
    <submittedName>
        <fullName evidence="2">Uncharacterized protein</fullName>
    </submittedName>
</protein>
<dbReference type="Proteomes" id="UP000823915">
    <property type="component" value="Unassembled WGS sequence"/>
</dbReference>
<keyword evidence="1" id="KW-0812">Transmembrane</keyword>
<accession>A0A9D2C017</accession>
<sequence length="130" mass="14634">MTERGVKLRRIVVLCVGAVFLLVLIGATIYCQTGYVSKLPVVQLGRPEKGCLPLDAVLDTGEEVYFHYVQQEEGPWGRRYILRRSQAYNYMDMEDGTMLVYEAATLEEPIVLSASVPLEVLYDGMEVRLG</sequence>
<reference evidence="2" key="2">
    <citation type="submission" date="2021-04" db="EMBL/GenBank/DDBJ databases">
        <authorList>
            <person name="Gilroy R."/>
        </authorList>
    </citation>
    <scope>NUCLEOTIDE SEQUENCE</scope>
    <source>
        <strain evidence="2">1282</strain>
    </source>
</reference>
<keyword evidence="1" id="KW-0472">Membrane</keyword>
<evidence type="ECO:0000313" key="2">
    <source>
        <dbReference type="EMBL" id="HIY25601.1"/>
    </source>
</evidence>
<reference evidence="2" key="1">
    <citation type="journal article" date="2021" name="PeerJ">
        <title>Extensive microbial diversity within the chicken gut microbiome revealed by metagenomics and culture.</title>
        <authorList>
            <person name="Gilroy R."/>
            <person name="Ravi A."/>
            <person name="Getino M."/>
            <person name="Pursley I."/>
            <person name="Horton D.L."/>
            <person name="Alikhan N.F."/>
            <person name="Baker D."/>
            <person name="Gharbi K."/>
            <person name="Hall N."/>
            <person name="Watson M."/>
            <person name="Adriaenssens E.M."/>
            <person name="Foster-Nyarko E."/>
            <person name="Jarju S."/>
            <person name="Secka A."/>
            <person name="Antonio M."/>
            <person name="Oren A."/>
            <person name="Chaudhuri R.R."/>
            <person name="La Ragione R."/>
            <person name="Hildebrand F."/>
            <person name="Pallen M.J."/>
        </authorList>
    </citation>
    <scope>NUCLEOTIDE SEQUENCE</scope>
    <source>
        <strain evidence="2">1282</strain>
    </source>
</reference>
<gene>
    <name evidence="2" type="ORF">H9838_00315</name>
</gene>
<proteinExistence type="predicted"/>
<organism evidence="2 3">
    <name type="scientific">Candidatus Acutalibacter pullistercoris</name>
    <dbReference type="NCBI Taxonomy" id="2838418"/>
    <lineage>
        <taxon>Bacteria</taxon>
        <taxon>Bacillati</taxon>
        <taxon>Bacillota</taxon>
        <taxon>Clostridia</taxon>
        <taxon>Eubacteriales</taxon>
        <taxon>Acutalibacteraceae</taxon>
        <taxon>Acutalibacter</taxon>
    </lineage>
</organism>
<name>A0A9D2C017_9FIRM</name>
<keyword evidence="1" id="KW-1133">Transmembrane helix</keyword>